<sequence length="67" mass="7156">MGIKRHQAYALANNWQNAAAAFGVATFFAGIFIPTIGAVPFGFLGIACGFCFFRAGVWSKIAARLDN</sequence>
<reference evidence="1" key="1">
    <citation type="submission" date="2018-07" db="EMBL/GenBank/DDBJ databases">
        <authorList>
            <person name="Quirk P.G."/>
            <person name="Krulwich T.A."/>
        </authorList>
    </citation>
    <scope>NUCLEOTIDE SEQUENCE</scope>
</reference>
<protein>
    <submittedName>
        <fullName evidence="1">Uncharacterized protein</fullName>
    </submittedName>
</protein>
<dbReference type="EMBL" id="MH588545">
    <property type="protein sequence ID" value="AXQ68929.1"/>
    <property type="molecule type" value="Genomic_DNA"/>
</dbReference>
<dbReference type="Proteomes" id="UP000259026">
    <property type="component" value="Segment"/>
</dbReference>
<organism evidence="1 2">
    <name type="scientific">Caulobacter phage CcrPW</name>
    <dbReference type="NCBI Taxonomy" id="2283271"/>
    <lineage>
        <taxon>Viruses</taxon>
        <taxon>Duplodnaviria</taxon>
        <taxon>Heunggongvirae</taxon>
        <taxon>Uroviricota</taxon>
        <taxon>Caudoviricetes</taxon>
        <taxon>Jeanschmidtviridae</taxon>
        <taxon>Colossusvirus</taxon>
        <taxon>Colossusvirus PW</taxon>
    </lineage>
</organism>
<evidence type="ECO:0000313" key="1">
    <source>
        <dbReference type="EMBL" id="AXQ68929.1"/>
    </source>
</evidence>
<name>A0A385EE06_9CAUD</name>
<accession>A0A385EE06</accession>
<gene>
    <name evidence="1" type="ORF">CcrPW_gp390c</name>
</gene>
<keyword evidence="2" id="KW-1185">Reference proteome</keyword>
<evidence type="ECO:0000313" key="2">
    <source>
        <dbReference type="Proteomes" id="UP000259026"/>
    </source>
</evidence>
<proteinExistence type="predicted"/>
<reference evidence="1" key="2">
    <citation type="submission" date="2018-09" db="EMBL/GenBank/DDBJ databases">
        <title>Giant CbK-like Caulobacter bacteriophages have genetically divergent genomes.</title>
        <authorList>
            <person name="Wilson K."/>
            <person name="Ely B."/>
        </authorList>
    </citation>
    <scope>NUCLEOTIDE SEQUENCE [LARGE SCALE GENOMIC DNA]</scope>
</reference>